<gene>
    <name evidence="1" type="ORF">HMPREF1250_1847</name>
</gene>
<name>U7UH89_9FIRM</name>
<organism evidence="1 2">
    <name type="scientific">Megasphaera vaginalis</name>
    <name type="common">ex Srinivasan et al. 2021</name>
    <dbReference type="NCBI Taxonomy" id="1111454"/>
    <lineage>
        <taxon>Bacteria</taxon>
        <taxon>Bacillati</taxon>
        <taxon>Bacillota</taxon>
        <taxon>Negativicutes</taxon>
        <taxon>Veillonellales</taxon>
        <taxon>Veillonellaceae</taxon>
        <taxon>Megasphaera</taxon>
    </lineage>
</organism>
<dbReference type="Proteomes" id="UP000017090">
    <property type="component" value="Unassembled WGS sequence"/>
</dbReference>
<reference evidence="1 2" key="1">
    <citation type="submission" date="2013-09" db="EMBL/GenBank/DDBJ databases">
        <authorList>
            <person name="Durkin A.S."/>
            <person name="Haft D.R."/>
            <person name="McCorrison J."/>
            <person name="Torralba M."/>
            <person name="Gillis M."/>
            <person name="Haft D.H."/>
            <person name="Methe B."/>
            <person name="Sutton G."/>
            <person name="Nelson K.E."/>
        </authorList>
    </citation>
    <scope>NUCLEOTIDE SEQUENCE [LARGE SCALE GENOMIC DNA]</scope>
    <source>
        <strain evidence="1 2">BV3C16-1</strain>
    </source>
</reference>
<evidence type="ECO:0000313" key="1">
    <source>
        <dbReference type="EMBL" id="ERT58710.1"/>
    </source>
</evidence>
<keyword evidence="2" id="KW-1185">Reference proteome</keyword>
<dbReference type="EMBL" id="AWXA01000041">
    <property type="protein sequence ID" value="ERT58710.1"/>
    <property type="molecule type" value="Genomic_DNA"/>
</dbReference>
<dbReference type="AlphaFoldDB" id="U7UH89"/>
<comment type="caution">
    <text evidence="1">The sequence shown here is derived from an EMBL/GenBank/DDBJ whole genome shotgun (WGS) entry which is preliminary data.</text>
</comment>
<dbReference type="PATRIC" id="fig|1111454.3.peg.1515"/>
<accession>U7UH89</accession>
<protein>
    <submittedName>
        <fullName evidence="1">Uncharacterized protein</fullName>
    </submittedName>
</protein>
<evidence type="ECO:0000313" key="2">
    <source>
        <dbReference type="Proteomes" id="UP000017090"/>
    </source>
</evidence>
<proteinExistence type="predicted"/>
<dbReference type="STRING" id="1111454.HMPREF1250_1847"/>
<sequence>MTLLPNDPAFRNYRFYRITEAKKKIRRLQGRRIFNAYRSVLKPANRR</sequence>